<reference evidence="1 2" key="2">
    <citation type="submission" date="2009-02" db="EMBL/GenBank/DDBJ databases">
        <authorList>
            <person name="Fulton L."/>
            <person name="Clifton S."/>
            <person name="Fulton B."/>
            <person name="Xu J."/>
            <person name="Minx P."/>
            <person name="Pepin K.H."/>
            <person name="Johnson M."/>
            <person name="Bhonagiri V."/>
            <person name="Nash W.E."/>
            <person name="Mardis E.R."/>
            <person name="Wilson R.K."/>
        </authorList>
    </citation>
    <scope>NUCLEOTIDE SEQUENCE [LARGE SCALE GENOMIC DNA]</scope>
    <source>
        <strain evidence="1 2">DSM 20438</strain>
    </source>
</reference>
<gene>
    <name evidence="1" type="ORF">BIFPSEUDO_03322</name>
</gene>
<evidence type="ECO:0000313" key="2">
    <source>
        <dbReference type="Proteomes" id="UP000003875"/>
    </source>
</evidence>
<dbReference type="EMBL" id="ABXX02000002">
    <property type="protein sequence ID" value="EEG71352.1"/>
    <property type="molecule type" value="Genomic_DNA"/>
</dbReference>
<organism evidence="1 2">
    <name type="scientific">Bifidobacterium pseudocatenulatum DSM 20438 = JCM 1200 = LMG 10505</name>
    <dbReference type="NCBI Taxonomy" id="547043"/>
    <lineage>
        <taxon>Bacteria</taxon>
        <taxon>Bacillati</taxon>
        <taxon>Actinomycetota</taxon>
        <taxon>Actinomycetes</taxon>
        <taxon>Bifidobacteriales</taxon>
        <taxon>Bifidobacteriaceae</taxon>
        <taxon>Bifidobacterium</taxon>
    </lineage>
</organism>
<accession>C0BRQ8</accession>
<proteinExistence type="predicted"/>
<sequence>MLRIKRIEFRGIYSYFQEHNVIRKNIPQTMLVSMRNSIRFSQRAS</sequence>
<name>C0BRQ8_BIFPS</name>
<protein>
    <submittedName>
        <fullName evidence="1">Uncharacterized protein</fullName>
    </submittedName>
</protein>
<evidence type="ECO:0000313" key="1">
    <source>
        <dbReference type="EMBL" id="EEG71352.1"/>
    </source>
</evidence>
<reference evidence="1 2" key="1">
    <citation type="submission" date="2009-02" db="EMBL/GenBank/DDBJ databases">
        <title>Draft genome sequence of Bifidobacterium pseudocatenulatum (DSM 20438).</title>
        <authorList>
            <person name="Sudarsanam P."/>
            <person name="Ley R."/>
            <person name="Guruge J."/>
            <person name="Turnbaugh P.J."/>
            <person name="Mahowald M."/>
            <person name="Liep D."/>
            <person name="Gordon J."/>
        </authorList>
    </citation>
    <scope>NUCLEOTIDE SEQUENCE [LARGE SCALE GENOMIC DNA]</scope>
    <source>
        <strain evidence="1 2">DSM 20438</strain>
    </source>
</reference>
<dbReference type="Proteomes" id="UP000003875">
    <property type="component" value="Unassembled WGS sequence"/>
</dbReference>
<comment type="caution">
    <text evidence="1">The sequence shown here is derived from an EMBL/GenBank/DDBJ whole genome shotgun (WGS) entry which is preliminary data.</text>
</comment>
<dbReference type="AlphaFoldDB" id="C0BRQ8"/>